<evidence type="ECO:0000256" key="4">
    <source>
        <dbReference type="SAM" id="Coils"/>
    </source>
</evidence>
<dbReference type="InterPro" id="IPR019775">
    <property type="entry name" value="WD40_repeat_CS"/>
</dbReference>
<dbReference type="SUPFAM" id="SSF50978">
    <property type="entry name" value="WD40 repeat-like"/>
    <property type="match status" value="1"/>
</dbReference>
<dbReference type="Pfam" id="PF00400">
    <property type="entry name" value="WD40"/>
    <property type="match status" value="4"/>
</dbReference>
<dbReference type="InterPro" id="IPR015943">
    <property type="entry name" value="WD40/YVTN_repeat-like_dom_sf"/>
</dbReference>
<evidence type="ECO:0000256" key="5">
    <source>
        <dbReference type="SAM" id="MobiDB-lite"/>
    </source>
</evidence>
<dbReference type="Gene3D" id="2.130.10.10">
    <property type="entry name" value="YVTN repeat-like/Quinoprotein amine dehydrogenase"/>
    <property type="match status" value="2"/>
</dbReference>
<keyword evidence="7" id="KW-1185">Reference proteome</keyword>
<feature type="compositionally biased region" description="Basic residues" evidence="5">
    <location>
        <begin position="297"/>
        <end position="317"/>
    </location>
</feature>
<evidence type="ECO:0000313" key="6">
    <source>
        <dbReference type="EMBL" id="KAF6208195.1"/>
    </source>
</evidence>
<dbReference type="PANTHER" id="PTHR19872">
    <property type="entry name" value="UBIQUITIN LIGASE SPECIFICITY FACTOR/HREP PROTEIN"/>
    <property type="match status" value="1"/>
</dbReference>
<keyword evidence="4" id="KW-0175">Coiled coil</keyword>
<gene>
    <name evidence="6" type="ORF">GE061_016647</name>
</gene>
<dbReference type="AlphaFoldDB" id="A0A8S9XKT2"/>
<feature type="region of interest" description="Disordered" evidence="5">
    <location>
        <begin position="389"/>
        <end position="412"/>
    </location>
</feature>
<feature type="repeat" description="WD" evidence="3">
    <location>
        <begin position="680"/>
        <end position="702"/>
    </location>
</feature>
<dbReference type="SMART" id="SM00320">
    <property type="entry name" value="WD40"/>
    <property type="match status" value="4"/>
</dbReference>
<keyword evidence="2" id="KW-0677">Repeat</keyword>
<dbReference type="InterPro" id="IPR001680">
    <property type="entry name" value="WD40_rpt"/>
</dbReference>
<accession>A0A8S9XKT2</accession>
<dbReference type="PROSITE" id="PS00678">
    <property type="entry name" value="WD_REPEATS_1"/>
    <property type="match status" value="1"/>
</dbReference>
<dbReference type="EMBL" id="WIXP02000007">
    <property type="protein sequence ID" value="KAF6208195.1"/>
    <property type="molecule type" value="Genomic_DNA"/>
</dbReference>
<keyword evidence="1 3" id="KW-0853">WD repeat</keyword>
<dbReference type="OrthoDB" id="674604at2759"/>
<dbReference type="Proteomes" id="UP000466442">
    <property type="component" value="Unassembled WGS sequence"/>
</dbReference>
<dbReference type="InterPro" id="IPR051075">
    <property type="entry name" value="SCF_subunit_WD-repeat"/>
</dbReference>
<evidence type="ECO:0000313" key="7">
    <source>
        <dbReference type="Proteomes" id="UP000466442"/>
    </source>
</evidence>
<feature type="region of interest" description="Disordered" evidence="5">
    <location>
        <begin position="295"/>
        <end position="317"/>
    </location>
</feature>
<reference evidence="6" key="1">
    <citation type="journal article" date="2021" name="Mol. Ecol. Resour.">
        <title>Apolygus lucorum genome provides insights into omnivorousness and mesophyll feeding.</title>
        <authorList>
            <person name="Liu Y."/>
            <person name="Liu H."/>
            <person name="Wang H."/>
            <person name="Huang T."/>
            <person name="Liu B."/>
            <person name="Yang B."/>
            <person name="Yin L."/>
            <person name="Li B."/>
            <person name="Zhang Y."/>
            <person name="Zhang S."/>
            <person name="Jiang F."/>
            <person name="Zhang X."/>
            <person name="Ren Y."/>
            <person name="Wang B."/>
            <person name="Wang S."/>
            <person name="Lu Y."/>
            <person name="Wu K."/>
            <person name="Fan W."/>
            <person name="Wang G."/>
        </authorList>
    </citation>
    <scope>NUCLEOTIDE SEQUENCE</scope>
    <source>
        <strain evidence="6">12Hb</strain>
    </source>
</reference>
<sequence>MMSLDDSKRNRKDSSSVELIREFDKGVMKIPRLFEGQIHDSCPEMPRVVDEKMERIDRFWKDEYLKTLNSVICFIQDWFTKISFKNKTAFMKKLIQIMADSKKLFDIAYFIGPPLKDSVYARTQFTRSPYDVAATDHNRSVEDNLYETQTSYYVEWFQTLNPQEQFNAFLGLAHLGGSALQECAYSEVVKILEEKEKKFIREKVLEYLATKHKDSFNVVASKVATRKKHGHRFMRRLSKEKRHSKVSIHEVAEEEEEEDKIALLKEKIEEFQKAVKNMRDIGNGEYIDPAKLEHKSTKGYHKSRRTSSITRRKKKNDHRNLNAGLDRIQMLPLWTNRQITALLPEKTRTSISNVNKYWREMVEKTRRELKIRKKIDKFLKPPESAKLKLRGGVGKDSRKMKNAGRKNKEISKKSVDSTFAPEDFHNHLEVEKVLAGRPSNWSPFSKPYNEFVVCNKFCDDRVFDATKRWAAYSCKMDVEFANIVSGASCNLRIDEAQKTKISCLCFHPEGAMVFTGGFDGIVKLHDVWKNAVKMTYPGHKGVVSDVTANCKYVASCGMDKLVRVFNISDGRNMFCNTLEKEPCRVLLTQCGDPILYIAYTSGELVMHKIRGEDSSKQIGRTVYAHQGEVTSIHHYPCVLLTTGTDGFARLWATNFEQPTWFVSLPHSCRVNSAVLSHRKIISACEDGKIRIWDVTKSACERFIVVVKNYRPVLDIVCINTPHTVKLVLNNEADIKVLEFPLRNFPKKKVGRAIRSLLKPVADLKSKMTSLEPPKRSLDRRMMKLQMRQAVLPPIRPSPHRKSQPNCLLEEDGSAKSQSSTEVMTGKTITKSINRKI</sequence>
<evidence type="ECO:0000256" key="2">
    <source>
        <dbReference type="ARBA" id="ARBA00022737"/>
    </source>
</evidence>
<dbReference type="PANTHER" id="PTHR19872:SF7">
    <property type="entry name" value="F-BOX AND WD REPEAT DOMAIN CONTAINING PROTEIN 10B-RELATED"/>
    <property type="match status" value="1"/>
</dbReference>
<dbReference type="PROSITE" id="PS50082">
    <property type="entry name" value="WD_REPEATS_2"/>
    <property type="match status" value="1"/>
</dbReference>
<proteinExistence type="predicted"/>
<evidence type="ECO:0000256" key="1">
    <source>
        <dbReference type="ARBA" id="ARBA00022574"/>
    </source>
</evidence>
<feature type="region of interest" description="Disordered" evidence="5">
    <location>
        <begin position="793"/>
        <end position="836"/>
    </location>
</feature>
<name>A0A8S9XKT2_APOLU</name>
<comment type="caution">
    <text evidence="6">The sequence shown here is derived from an EMBL/GenBank/DDBJ whole genome shotgun (WGS) entry which is preliminary data.</text>
</comment>
<feature type="coiled-coil region" evidence="4">
    <location>
        <begin position="254"/>
        <end position="281"/>
    </location>
</feature>
<protein>
    <recommendedName>
        <fullName evidence="8">WD repeat-containing protein 55 homolog</fullName>
    </recommendedName>
</protein>
<evidence type="ECO:0008006" key="8">
    <source>
        <dbReference type="Google" id="ProtNLM"/>
    </source>
</evidence>
<evidence type="ECO:0000256" key="3">
    <source>
        <dbReference type="PROSITE-ProRule" id="PRU00221"/>
    </source>
</evidence>
<organism evidence="6 7">
    <name type="scientific">Apolygus lucorum</name>
    <name type="common">Small green plant bug</name>
    <name type="synonym">Lygocoris lucorum</name>
    <dbReference type="NCBI Taxonomy" id="248454"/>
    <lineage>
        <taxon>Eukaryota</taxon>
        <taxon>Metazoa</taxon>
        <taxon>Ecdysozoa</taxon>
        <taxon>Arthropoda</taxon>
        <taxon>Hexapoda</taxon>
        <taxon>Insecta</taxon>
        <taxon>Pterygota</taxon>
        <taxon>Neoptera</taxon>
        <taxon>Paraneoptera</taxon>
        <taxon>Hemiptera</taxon>
        <taxon>Heteroptera</taxon>
        <taxon>Panheteroptera</taxon>
        <taxon>Cimicomorpha</taxon>
        <taxon>Miridae</taxon>
        <taxon>Mirini</taxon>
        <taxon>Apolygus</taxon>
    </lineage>
</organism>
<feature type="compositionally biased region" description="Polar residues" evidence="5">
    <location>
        <begin position="814"/>
        <end position="836"/>
    </location>
</feature>
<dbReference type="InterPro" id="IPR036322">
    <property type="entry name" value="WD40_repeat_dom_sf"/>
</dbReference>